<proteinExistence type="predicted"/>
<reference evidence="2" key="1">
    <citation type="journal article" date="2014" name="Genome Announc.">
        <title>Genome sequence of the yeast Cyberlindnera fabianii (Hansenula fabianii).</title>
        <authorList>
            <person name="Freel K.C."/>
            <person name="Sarilar V."/>
            <person name="Neuveglise C."/>
            <person name="Devillers H."/>
            <person name="Friedrich A."/>
            <person name="Schacherer J."/>
        </authorList>
    </citation>
    <scope>NUCLEOTIDE SEQUENCE</scope>
    <source>
        <strain evidence="2">YJS4271</strain>
    </source>
</reference>
<organism evidence="2">
    <name type="scientific">Cyberlindnera fabianii</name>
    <name type="common">Yeast</name>
    <name type="synonym">Hansenula fabianii</name>
    <dbReference type="NCBI Taxonomy" id="36022"/>
    <lineage>
        <taxon>Eukaryota</taxon>
        <taxon>Fungi</taxon>
        <taxon>Dikarya</taxon>
        <taxon>Ascomycota</taxon>
        <taxon>Saccharomycotina</taxon>
        <taxon>Saccharomycetes</taxon>
        <taxon>Phaffomycetales</taxon>
        <taxon>Phaffomycetaceae</taxon>
        <taxon>Cyberlindnera</taxon>
    </lineage>
</organism>
<dbReference type="EMBL" id="LK052889">
    <property type="protein sequence ID" value="CDR40276.1"/>
    <property type="molecule type" value="Genomic_DNA"/>
</dbReference>
<name>A0A061ASX9_CYBFA</name>
<evidence type="ECO:0000256" key="1">
    <source>
        <dbReference type="SAM" id="SignalP"/>
    </source>
</evidence>
<protein>
    <submittedName>
        <fullName evidence="2">CYFA0S04e07074g1_1</fullName>
    </submittedName>
</protein>
<sequence>MRFSNLFKTLALGALQLQSVFAQDTSTAPISAGSVVTVTTDLAVATTISSLCGYGSSVGALEDKLYSY</sequence>
<feature type="chain" id="PRO_5001594012" evidence="1">
    <location>
        <begin position="23"/>
        <end position="68"/>
    </location>
</feature>
<gene>
    <name evidence="2" type="ORF">CYFA0S_04e07074g</name>
</gene>
<feature type="non-terminal residue" evidence="2">
    <location>
        <position position="68"/>
    </location>
</feature>
<evidence type="ECO:0000313" key="2">
    <source>
        <dbReference type="EMBL" id="CDR40276.1"/>
    </source>
</evidence>
<dbReference type="AlphaFoldDB" id="A0A061ASX9"/>
<dbReference type="VEuPathDB" id="FungiDB:BON22_2566"/>
<accession>A0A061ASX9</accession>
<keyword evidence="1" id="KW-0732">Signal</keyword>
<feature type="signal peptide" evidence="1">
    <location>
        <begin position="1"/>
        <end position="22"/>
    </location>
</feature>